<dbReference type="SUPFAM" id="SSF52540">
    <property type="entry name" value="P-loop containing nucleoside triphosphate hydrolases"/>
    <property type="match status" value="1"/>
</dbReference>
<comment type="caution">
    <text evidence="2">The sequence shown here is derived from an EMBL/GenBank/DDBJ whole genome shotgun (WGS) entry which is preliminary data.</text>
</comment>
<accession>X0XWT8</accession>
<dbReference type="InterPro" id="IPR018078">
    <property type="entry name" value="DNA-binding_RecF_CS"/>
</dbReference>
<dbReference type="InterPro" id="IPR027417">
    <property type="entry name" value="P-loop_NTPase"/>
</dbReference>
<name>X0XWT8_9ZZZZ</name>
<sequence length="250" mass="29141">IGAKVSYRDSLGSHAEVGDERFSSHIENFVTSPRAFKNLEPFSREFLQVVLTTGEVQGKRTRRKLYKVNEVGKMWRDFAGILKCVLFRPEDIDLILGPPSLRRNYLDSVLEQVDWQYRVCNLAYKKGLRQRNKLLDKIREREAERSQLTFWNQLLIKNGQIITQKREEMIGFYNNKTRSCIGIEYDRSVISEKRLEKYAQAELALGRTLVGPHRDDIEFQVKSPSQRAGRRQSKVKSKRNLALYGSRGEQ</sequence>
<dbReference type="InterPro" id="IPR042174">
    <property type="entry name" value="RecF_2"/>
</dbReference>
<dbReference type="PROSITE" id="PS00617">
    <property type="entry name" value="RECF_1"/>
    <property type="match status" value="1"/>
</dbReference>
<dbReference type="GO" id="GO:0003697">
    <property type="term" value="F:single-stranded DNA binding"/>
    <property type="evidence" value="ECO:0007669"/>
    <property type="project" value="InterPro"/>
</dbReference>
<dbReference type="EMBL" id="BARS01043623">
    <property type="protein sequence ID" value="GAG41013.1"/>
    <property type="molecule type" value="Genomic_DNA"/>
</dbReference>
<feature type="compositionally biased region" description="Basic residues" evidence="1">
    <location>
        <begin position="228"/>
        <end position="239"/>
    </location>
</feature>
<feature type="non-terminal residue" evidence="2">
    <location>
        <position position="250"/>
    </location>
</feature>
<reference evidence="2" key="1">
    <citation type="journal article" date="2014" name="Front. Microbiol.">
        <title>High frequency of phylogenetically diverse reductive dehalogenase-homologous genes in deep subseafloor sedimentary metagenomes.</title>
        <authorList>
            <person name="Kawai M."/>
            <person name="Futagami T."/>
            <person name="Toyoda A."/>
            <person name="Takaki Y."/>
            <person name="Nishi S."/>
            <person name="Hori S."/>
            <person name="Arai W."/>
            <person name="Tsubouchi T."/>
            <person name="Morono Y."/>
            <person name="Uchiyama I."/>
            <person name="Ito T."/>
            <person name="Fujiyama A."/>
            <person name="Inagaki F."/>
            <person name="Takami H."/>
        </authorList>
    </citation>
    <scope>NUCLEOTIDE SEQUENCE</scope>
    <source>
        <strain evidence="2">Expedition CK06-06</strain>
    </source>
</reference>
<proteinExistence type="predicted"/>
<feature type="region of interest" description="Disordered" evidence="1">
    <location>
        <begin position="220"/>
        <end position="250"/>
    </location>
</feature>
<feature type="non-terminal residue" evidence="2">
    <location>
        <position position="1"/>
    </location>
</feature>
<dbReference type="GO" id="GO:0006281">
    <property type="term" value="P:DNA repair"/>
    <property type="evidence" value="ECO:0007669"/>
    <property type="project" value="InterPro"/>
</dbReference>
<dbReference type="GO" id="GO:0005524">
    <property type="term" value="F:ATP binding"/>
    <property type="evidence" value="ECO:0007669"/>
    <property type="project" value="InterPro"/>
</dbReference>
<protein>
    <submittedName>
        <fullName evidence="2">Uncharacterized protein</fullName>
    </submittedName>
</protein>
<evidence type="ECO:0000313" key="2">
    <source>
        <dbReference type="EMBL" id="GAG41013.1"/>
    </source>
</evidence>
<dbReference type="Gene3D" id="1.20.1050.90">
    <property type="entry name" value="RecF/RecN/SMC, N-terminal domain"/>
    <property type="match status" value="1"/>
</dbReference>
<evidence type="ECO:0000256" key="1">
    <source>
        <dbReference type="SAM" id="MobiDB-lite"/>
    </source>
</evidence>
<gene>
    <name evidence="2" type="ORF">S01H1_66010</name>
</gene>
<dbReference type="AlphaFoldDB" id="X0XWT8"/>
<organism evidence="2">
    <name type="scientific">marine sediment metagenome</name>
    <dbReference type="NCBI Taxonomy" id="412755"/>
    <lineage>
        <taxon>unclassified sequences</taxon>
        <taxon>metagenomes</taxon>
        <taxon>ecological metagenomes</taxon>
    </lineage>
</organism>